<organism evidence="1 2">
    <name type="scientific">Trichuris muris</name>
    <name type="common">Mouse whipworm</name>
    <dbReference type="NCBI Taxonomy" id="70415"/>
    <lineage>
        <taxon>Eukaryota</taxon>
        <taxon>Metazoa</taxon>
        <taxon>Ecdysozoa</taxon>
        <taxon>Nematoda</taxon>
        <taxon>Enoplea</taxon>
        <taxon>Dorylaimia</taxon>
        <taxon>Trichinellida</taxon>
        <taxon>Trichuridae</taxon>
        <taxon>Trichuris</taxon>
    </lineage>
</organism>
<accession>A0A5S6QEU0</accession>
<evidence type="ECO:0000313" key="2">
    <source>
        <dbReference type="WBParaSite" id="TMUE_1000005615.1"/>
    </source>
</evidence>
<reference evidence="2" key="1">
    <citation type="submission" date="2019-12" db="UniProtKB">
        <authorList>
            <consortium name="WormBaseParasite"/>
        </authorList>
    </citation>
    <scope>IDENTIFICATION</scope>
</reference>
<sequence>MRRLAYPLSRPVVSWRISFQPLSEPGKQELKLPLLPCATDDPTLYLFLEPAHPIAGALAGRPSSQAQPNLSFGDPSVARRESLSGCAETFIASPVHP</sequence>
<proteinExistence type="predicted"/>
<protein>
    <submittedName>
        <fullName evidence="2">Uncharacterized protein</fullName>
    </submittedName>
</protein>
<name>A0A5S6QEU0_TRIMR</name>
<dbReference type="WBParaSite" id="TMUE_1000005615.1">
    <property type="protein sequence ID" value="TMUE_1000005615.1"/>
    <property type="gene ID" value="WBGene00299328"/>
</dbReference>
<evidence type="ECO:0000313" key="1">
    <source>
        <dbReference type="Proteomes" id="UP000046395"/>
    </source>
</evidence>
<dbReference type="Proteomes" id="UP000046395">
    <property type="component" value="Unassembled WGS sequence"/>
</dbReference>
<keyword evidence="1" id="KW-1185">Reference proteome</keyword>
<dbReference type="AlphaFoldDB" id="A0A5S6QEU0"/>